<dbReference type="PANTHER" id="PTHR23508:SF10">
    <property type="entry name" value="CARBOXYLIC ACID TRANSPORTER PROTEIN HOMOLOG"/>
    <property type="match status" value="1"/>
</dbReference>
<dbReference type="GO" id="GO:0005886">
    <property type="term" value="C:plasma membrane"/>
    <property type="evidence" value="ECO:0007669"/>
    <property type="project" value="TreeGrafter"/>
</dbReference>
<dbReference type="PANTHER" id="PTHR23508">
    <property type="entry name" value="CARBOXYLIC ACID TRANSPORTER PROTEIN HOMOLOG"/>
    <property type="match status" value="1"/>
</dbReference>
<feature type="transmembrane region" description="Helical" evidence="5">
    <location>
        <begin position="266"/>
        <end position="285"/>
    </location>
</feature>
<dbReference type="STRING" id="439228.SAMN06295920_101175"/>
<accession>A0A1T4ZSL7</accession>
<dbReference type="Gene3D" id="1.20.1250.20">
    <property type="entry name" value="MFS general substrate transporter like domains"/>
    <property type="match status" value="1"/>
</dbReference>
<evidence type="ECO:0000313" key="8">
    <source>
        <dbReference type="Proteomes" id="UP000189818"/>
    </source>
</evidence>
<feature type="transmembrane region" description="Helical" evidence="5">
    <location>
        <begin position="391"/>
        <end position="410"/>
    </location>
</feature>
<feature type="transmembrane region" description="Helical" evidence="5">
    <location>
        <begin position="31"/>
        <end position="53"/>
    </location>
</feature>
<keyword evidence="8" id="KW-1185">Reference proteome</keyword>
<dbReference type="InterPro" id="IPR020846">
    <property type="entry name" value="MFS_dom"/>
</dbReference>
<keyword evidence="4 5" id="KW-0472">Membrane</keyword>
<feature type="transmembrane region" description="Helical" evidence="5">
    <location>
        <begin position="157"/>
        <end position="175"/>
    </location>
</feature>
<dbReference type="PROSITE" id="PS50850">
    <property type="entry name" value="MFS"/>
    <property type="match status" value="1"/>
</dbReference>
<feature type="transmembrane region" description="Helical" evidence="5">
    <location>
        <begin position="65"/>
        <end position="86"/>
    </location>
</feature>
<reference evidence="8" key="1">
    <citation type="submission" date="2017-02" db="EMBL/GenBank/DDBJ databases">
        <authorList>
            <person name="Varghese N."/>
            <person name="Submissions S."/>
        </authorList>
    </citation>
    <scope>NUCLEOTIDE SEQUENCE [LARGE SCALE GENOMIC DNA]</scope>
    <source>
        <strain evidence="8">UM2</strain>
    </source>
</reference>
<dbReference type="SUPFAM" id="SSF103473">
    <property type="entry name" value="MFS general substrate transporter"/>
    <property type="match status" value="1"/>
</dbReference>
<evidence type="ECO:0000256" key="4">
    <source>
        <dbReference type="ARBA" id="ARBA00023136"/>
    </source>
</evidence>
<evidence type="ECO:0000256" key="2">
    <source>
        <dbReference type="ARBA" id="ARBA00022692"/>
    </source>
</evidence>
<feature type="domain" description="Major facilitator superfamily (MFS) profile" evidence="6">
    <location>
        <begin position="32"/>
        <end position="452"/>
    </location>
</feature>
<name>A0A1T4ZSL7_9SPHN</name>
<comment type="subcellular location">
    <subcellularLocation>
        <location evidence="1">Membrane</location>
        <topology evidence="1">Multi-pass membrane protein</topology>
    </subcellularLocation>
</comment>
<dbReference type="GO" id="GO:0046943">
    <property type="term" value="F:carboxylic acid transmembrane transporter activity"/>
    <property type="evidence" value="ECO:0007669"/>
    <property type="project" value="TreeGrafter"/>
</dbReference>
<feature type="transmembrane region" description="Helical" evidence="5">
    <location>
        <begin position="332"/>
        <end position="351"/>
    </location>
</feature>
<feature type="transmembrane region" description="Helical" evidence="5">
    <location>
        <begin position="305"/>
        <end position="325"/>
    </location>
</feature>
<feature type="transmembrane region" description="Helical" evidence="5">
    <location>
        <begin position="187"/>
        <end position="215"/>
    </location>
</feature>
<keyword evidence="2 5" id="KW-0812">Transmembrane</keyword>
<sequence>MSISSEGGAALPAVDFARTVREGPFGRRQGIIIFMLGLLVLLDGMDTQMLGVIAHDITRDLGLPISSFGVVFASGLAGAIIGAMVMSLMGDRWLGRKTITILSMALASLSTIVTPLATNLNELLLIRIIAGIGLGAAMPGVFSLLMEFSPTRYTRPITSCLVAFMPLGSFLGGMIGQAVVPDFGWRMLLYVGGGLTLAVTLVAMVLLPESVYFLLNIKKDTARALSVARRFLPHMAIGSLVPDERHVAARQNQPVAKLFAGGFWKFTLLIWLAYILNQGIVYFVLSWTPALLESSGAAQSSGMHAASMFGLGGALGTALQGWMAARFNIYRLMFIEMAVYVIGILILPSILADELFAPVAVFFISAGICAYHAGFIIILSETYPDDFRTTGFGWALGIGRFGATLAPVLAGTMVGLGWGAQHIFSAAAIPGVASALTLFGIAILLGAKGRRTRTAAAVMPAGDPLTSTR</sequence>
<evidence type="ECO:0000259" key="6">
    <source>
        <dbReference type="PROSITE" id="PS50850"/>
    </source>
</evidence>
<gene>
    <name evidence="7" type="ORF">SAMN06295920_101175</name>
</gene>
<dbReference type="Proteomes" id="UP000189818">
    <property type="component" value="Unassembled WGS sequence"/>
</dbReference>
<evidence type="ECO:0000256" key="3">
    <source>
        <dbReference type="ARBA" id="ARBA00022989"/>
    </source>
</evidence>
<protein>
    <submittedName>
        <fullName evidence="7">MFS transporter, AAHS family, 4-hydroxybenzoate transporter</fullName>
    </submittedName>
</protein>
<keyword evidence="3 5" id="KW-1133">Transmembrane helix</keyword>
<feature type="transmembrane region" description="Helical" evidence="5">
    <location>
        <begin position="98"/>
        <end position="118"/>
    </location>
</feature>
<dbReference type="EMBL" id="FUYM01000001">
    <property type="protein sequence ID" value="SKB25774.1"/>
    <property type="molecule type" value="Genomic_DNA"/>
</dbReference>
<feature type="transmembrane region" description="Helical" evidence="5">
    <location>
        <begin position="357"/>
        <end position="379"/>
    </location>
</feature>
<proteinExistence type="predicted"/>
<organism evidence="7 8">
    <name type="scientific">Rhizorhabdus histidinilytica</name>
    <dbReference type="NCBI Taxonomy" id="439228"/>
    <lineage>
        <taxon>Bacteria</taxon>
        <taxon>Pseudomonadati</taxon>
        <taxon>Pseudomonadota</taxon>
        <taxon>Alphaproteobacteria</taxon>
        <taxon>Sphingomonadales</taxon>
        <taxon>Sphingomonadaceae</taxon>
        <taxon>Rhizorhabdus</taxon>
    </lineage>
</organism>
<dbReference type="RefSeq" id="WP_176152432.1">
    <property type="nucleotide sequence ID" value="NZ_FUYM01000001.1"/>
</dbReference>
<evidence type="ECO:0000256" key="1">
    <source>
        <dbReference type="ARBA" id="ARBA00004141"/>
    </source>
</evidence>
<dbReference type="AlphaFoldDB" id="A0A1T4ZSL7"/>
<feature type="transmembrane region" description="Helical" evidence="5">
    <location>
        <begin position="422"/>
        <end position="445"/>
    </location>
</feature>
<evidence type="ECO:0000256" key="5">
    <source>
        <dbReference type="SAM" id="Phobius"/>
    </source>
</evidence>
<dbReference type="Pfam" id="PF07690">
    <property type="entry name" value="MFS_1"/>
    <property type="match status" value="1"/>
</dbReference>
<evidence type="ECO:0000313" key="7">
    <source>
        <dbReference type="EMBL" id="SKB25774.1"/>
    </source>
</evidence>
<dbReference type="InterPro" id="IPR036259">
    <property type="entry name" value="MFS_trans_sf"/>
</dbReference>
<dbReference type="InterPro" id="IPR011701">
    <property type="entry name" value="MFS"/>
</dbReference>
<feature type="transmembrane region" description="Helical" evidence="5">
    <location>
        <begin position="124"/>
        <end position="145"/>
    </location>
</feature>